<feature type="compositionally biased region" description="Low complexity" evidence="1">
    <location>
        <begin position="29"/>
        <end position="52"/>
    </location>
</feature>
<organism evidence="2">
    <name type="scientific">Grammatophora oceanica</name>
    <dbReference type="NCBI Taxonomy" id="210454"/>
    <lineage>
        <taxon>Eukaryota</taxon>
        <taxon>Sar</taxon>
        <taxon>Stramenopiles</taxon>
        <taxon>Ochrophyta</taxon>
        <taxon>Bacillariophyta</taxon>
        <taxon>Fragilariophyceae</taxon>
        <taxon>Fragilariophycidae</taxon>
        <taxon>Rhabdonematales</taxon>
        <taxon>Grammatophoraceae</taxon>
        <taxon>Grammatophora</taxon>
    </lineage>
</organism>
<evidence type="ECO:0000256" key="1">
    <source>
        <dbReference type="SAM" id="MobiDB-lite"/>
    </source>
</evidence>
<protein>
    <submittedName>
        <fullName evidence="2">Uncharacterized protein</fullName>
    </submittedName>
</protein>
<feature type="compositionally biased region" description="Acidic residues" evidence="1">
    <location>
        <begin position="294"/>
        <end position="303"/>
    </location>
</feature>
<accession>A0A7S1Y5W4</accession>
<feature type="region of interest" description="Disordered" evidence="1">
    <location>
        <begin position="1"/>
        <end position="71"/>
    </location>
</feature>
<evidence type="ECO:0000313" key="2">
    <source>
        <dbReference type="EMBL" id="CAD9279005.1"/>
    </source>
</evidence>
<feature type="compositionally biased region" description="Acidic residues" evidence="1">
    <location>
        <begin position="202"/>
        <end position="215"/>
    </location>
</feature>
<feature type="region of interest" description="Disordered" evidence="1">
    <location>
        <begin position="147"/>
        <end position="262"/>
    </location>
</feature>
<dbReference type="AlphaFoldDB" id="A0A7S1Y5W4"/>
<reference evidence="2" key="1">
    <citation type="submission" date="2021-01" db="EMBL/GenBank/DDBJ databases">
        <authorList>
            <person name="Corre E."/>
            <person name="Pelletier E."/>
            <person name="Niang G."/>
            <person name="Scheremetjew M."/>
            <person name="Finn R."/>
            <person name="Kale V."/>
            <person name="Holt S."/>
            <person name="Cochrane G."/>
            <person name="Meng A."/>
            <person name="Brown T."/>
            <person name="Cohen L."/>
        </authorList>
    </citation>
    <scope>NUCLEOTIDE SEQUENCE</scope>
    <source>
        <strain evidence="2">CCMP 410</strain>
    </source>
</reference>
<proteinExistence type="predicted"/>
<feature type="compositionally biased region" description="Polar residues" evidence="1">
    <location>
        <begin position="1"/>
        <end position="10"/>
    </location>
</feature>
<feature type="compositionally biased region" description="Polar residues" evidence="1">
    <location>
        <begin position="178"/>
        <end position="198"/>
    </location>
</feature>
<feature type="region of interest" description="Disordered" evidence="1">
    <location>
        <begin position="283"/>
        <end position="323"/>
    </location>
</feature>
<sequence>MSSTKESSADTNDDSVETPPRRAARAGYTERTTSSSSSLRGGGEAAAAAASRPVANGSSKNGRSYSRETVDLGDMMGDLKLHIDRSMAESRESSRRDFDRLLTVLQQESAKRTAVEGRLHAQLLMQSESMIALELKLLKLESKVERRERELTRTSSQNRARPLAFSRIEESPARTVQRPPSNVISSTASLASGVTANSLLEDGGEDDDTGQDEDSSNATPTHRVQVAGGNLESILLKPMIGETDGTSTRATRGDALTDGGSSMATSVTNSTFTSTVVTATTRGTHPQLVQLVESNDDEPGVEETDSRPPRSRSQSPLTVQSASVGGDFEAIALGSMTGPGSGAGSIASERTILTTGAVAPNRVNRSSRALANRVVSFDVMMQPHQPSGEAGGDSITMPDELDNLSEVADTFAASARLWRDEYEARLDALQKRWNAE</sequence>
<gene>
    <name evidence="2" type="ORF">GOCE00092_LOCUS7914</name>
</gene>
<dbReference type="EMBL" id="HBGK01015500">
    <property type="protein sequence ID" value="CAD9279005.1"/>
    <property type="molecule type" value="Transcribed_RNA"/>
</dbReference>
<name>A0A7S1Y5W4_9STRA</name>